<gene>
    <name evidence="1" type="ORF">NS115_22560</name>
</gene>
<name>A0ACC4ZP71_9BACL</name>
<dbReference type="Proteomes" id="UP000074866">
    <property type="component" value="Unassembled WGS sequence"/>
</dbReference>
<dbReference type="EMBL" id="LDRX01000166">
    <property type="protein sequence ID" value="KTS78812.1"/>
    <property type="molecule type" value="Genomic_DNA"/>
</dbReference>
<evidence type="ECO:0000313" key="2">
    <source>
        <dbReference type="Proteomes" id="UP000074866"/>
    </source>
</evidence>
<protein>
    <submittedName>
        <fullName evidence="1">Uncharacterized protein</fullName>
    </submittedName>
</protein>
<organism evidence="1 2">
    <name type="scientific">Paenibacillus jamilae</name>
    <dbReference type="NCBI Taxonomy" id="114136"/>
    <lineage>
        <taxon>Bacteria</taxon>
        <taxon>Bacillati</taxon>
        <taxon>Bacillota</taxon>
        <taxon>Bacilli</taxon>
        <taxon>Bacillales</taxon>
        <taxon>Paenibacillaceae</taxon>
        <taxon>Paenibacillus</taxon>
    </lineage>
</organism>
<evidence type="ECO:0000313" key="1">
    <source>
        <dbReference type="EMBL" id="KTS78812.1"/>
    </source>
</evidence>
<reference evidence="1 2" key="1">
    <citation type="journal article" date="2016" name="Front. Microbiol.">
        <title>Genomic Resource of Rice Seed Associated Bacteria.</title>
        <authorList>
            <person name="Midha S."/>
            <person name="Bansal K."/>
            <person name="Sharma S."/>
            <person name="Kumar N."/>
            <person name="Patil P.P."/>
            <person name="Chaudhry V."/>
            <person name="Patil P.B."/>
        </authorList>
    </citation>
    <scope>NUCLEOTIDE SEQUENCE [LARGE SCALE GENOMIC DNA]</scope>
    <source>
        <strain evidence="1 2">NS115</strain>
    </source>
</reference>
<accession>A0ACC4ZP71</accession>
<proteinExistence type="predicted"/>
<sequence length="87" mass="9355">MKKQIVTAVTSICLFAALATPSLAQSPNVNAANDPAQNPYQSNNPTYNANNVRANAVDNDNDMDWGWLGLLGLIGLAGMRRKVSDHK</sequence>
<keyword evidence="2" id="KW-1185">Reference proteome</keyword>
<comment type="caution">
    <text evidence="1">The sequence shown here is derived from an EMBL/GenBank/DDBJ whole genome shotgun (WGS) entry which is preliminary data.</text>
</comment>